<name>A0A369W0V6_9SPHN</name>
<protein>
    <recommendedName>
        <fullName evidence="3">Helix-turn-helix domain-containing protein</fullName>
    </recommendedName>
</protein>
<accession>A0A369W0V6</accession>
<dbReference type="AlphaFoldDB" id="A0A369W0V6"/>
<dbReference type="Proteomes" id="UP000253918">
    <property type="component" value="Unassembled WGS sequence"/>
</dbReference>
<proteinExistence type="predicted"/>
<evidence type="ECO:0000313" key="1">
    <source>
        <dbReference type="EMBL" id="RDE05711.1"/>
    </source>
</evidence>
<gene>
    <name evidence="1" type="ORF">DVW87_10905</name>
</gene>
<evidence type="ECO:0000313" key="2">
    <source>
        <dbReference type="Proteomes" id="UP000253918"/>
    </source>
</evidence>
<sequence>MAGDAPLSTRSAPAGKTLFRKQDGSCFATGGANARALLKMMASPGGITTLDLWPRRADEPGITTRFGSVLYQLRTRFGLVIDTLYEPNITRPGRHGVYLLRERLTVVGSG</sequence>
<organism evidence="1 2">
    <name type="scientific">Sphingomonas aracearum</name>
    <dbReference type="NCBI Taxonomy" id="2283317"/>
    <lineage>
        <taxon>Bacteria</taxon>
        <taxon>Pseudomonadati</taxon>
        <taxon>Pseudomonadota</taxon>
        <taxon>Alphaproteobacteria</taxon>
        <taxon>Sphingomonadales</taxon>
        <taxon>Sphingomonadaceae</taxon>
        <taxon>Sphingomonas</taxon>
    </lineage>
</organism>
<comment type="caution">
    <text evidence="1">The sequence shown here is derived from an EMBL/GenBank/DDBJ whole genome shotgun (WGS) entry which is preliminary data.</text>
</comment>
<dbReference type="EMBL" id="QQNB01000002">
    <property type="protein sequence ID" value="RDE05711.1"/>
    <property type="molecule type" value="Genomic_DNA"/>
</dbReference>
<keyword evidence="2" id="KW-1185">Reference proteome</keyword>
<evidence type="ECO:0008006" key="3">
    <source>
        <dbReference type="Google" id="ProtNLM"/>
    </source>
</evidence>
<reference evidence="1 2" key="1">
    <citation type="submission" date="2018-07" db="EMBL/GenBank/DDBJ databases">
        <title>a novel species of Sphingomonas isolated from the rhizosphere soil of Araceae plant.</title>
        <authorList>
            <person name="Zhiyong W."/>
            <person name="Qinglan Z."/>
            <person name="Zhiwei F."/>
            <person name="Ding X."/>
            <person name="Gejiao W."/>
            <person name="Shixue Z."/>
        </authorList>
    </citation>
    <scope>NUCLEOTIDE SEQUENCE [LARGE SCALE GENOMIC DNA]</scope>
    <source>
        <strain evidence="1 2">WZY 27</strain>
    </source>
</reference>